<dbReference type="SMART" id="SM01126">
    <property type="entry name" value="DDE_Tnp_IS1595"/>
    <property type="match status" value="1"/>
</dbReference>
<evidence type="ECO:0000313" key="3">
    <source>
        <dbReference type="Proteomes" id="UP000019140"/>
    </source>
</evidence>
<evidence type="ECO:0000313" key="2">
    <source>
        <dbReference type="EMBL" id="ETX07504.1"/>
    </source>
</evidence>
<dbReference type="PANTHER" id="PTHR47163">
    <property type="entry name" value="DDE_TNP_IS1595 DOMAIN-CONTAINING PROTEIN"/>
    <property type="match status" value="1"/>
</dbReference>
<dbReference type="InterPro" id="IPR053164">
    <property type="entry name" value="IS1016-like_transposase"/>
</dbReference>
<dbReference type="InterPro" id="IPR024445">
    <property type="entry name" value="Tnp_ISXO2-like"/>
</dbReference>
<sequence length="127" mass="14526">MLANVKQKTIEPIIKDTIESGTLVYTDEYGIYARLETWGYDHKSVNHGKGEFARDEDGDGFCEVHVNTMEGFWSLLRSWLRPHRGISQAKLPLYLGFFEFVHNVRKRGKTLLGSLIELLVSKDPGIQ</sequence>
<dbReference type="PATRIC" id="fig|1429439.4.peg.1860"/>
<proteinExistence type="predicted"/>
<keyword evidence="3" id="KW-1185">Reference proteome</keyword>
<dbReference type="HOGENOM" id="CLU_123380_0_0_7"/>
<comment type="caution">
    <text evidence="2">The sequence shown here is derived from an EMBL/GenBank/DDBJ whole genome shotgun (WGS) entry which is preliminary data.</text>
</comment>
<dbReference type="Pfam" id="PF12762">
    <property type="entry name" value="DDE_Tnp_IS1595"/>
    <property type="match status" value="1"/>
</dbReference>
<gene>
    <name evidence="2" type="ORF">ETSY2_10825</name>
</gene>
<reference evidence="2 3" key="1">
    <citation type="journal article" date="2014" name="Nature">
        <title>An environmental bacterial taxon with a large and distinct metabolic repertoire.</title>
        <authorList>
            <person name="Wilson M.C."/>
            <person name="Mori T."/>
            <person name="Ruckert C."/>
            <person name="Uria A.R."/>
            <person name="Helf M.J."/>
            <person name="Takada K."/>
            <person name="Gernert C."/>
            <person name="Steffens U.A."/>
            <person name="Heycke N."/>
            <person name="Schmitt S."/>
            <person name="Rinke C."/>
            <person name="Helfrich E.J."/>
            <person name="Brachmann A.O."/>
            <person name="Gurgui C."/>
            <person name="Wakimoto T."/>
            <person name="Kracht M."/>
            <person name="Crusemann M."/>
            <person name="Hentschel U."/>
            <person name="Abe I."/>
            <person name="Matsunaga S."/>
            <person name="Kalinowski J."/>
            <person name="Takeyama H."/>
            <person name="Piel J."/>
        </authorList>
    </citation>
    <scope>NUCLEOTIDE SEQUENCE [LARGE SCALE GENOMIC DNA]</scope>
    <source>
        <strain evidence="3">TSY2</strain>
    </source>
</reference>
<organism evidence="2 3">
    <name type="scientific">Candidatus Entotheonella gemina</name>
    <dbReference type="NCBI Taxonomy" id="1429439"/>
    <lineage>
        <taxon>Bacteria</taxon>
        <taxon>Pseudomonadati</taxon>
        <taxon>Nitrospinota/Tectimicrobiota group</taxon>
        <taxon>Candidatus Tectimicrobiota</taxon>
        <taxon>Candidatus Entotheonellia</taxon>
        <taxon>Candidatus Entotheonellales</taxon>
        <taxon>Candidatus Entotheonellaceae</taxon>
        <taxon>Candidatus Entotheonella</taxon>
    </lineage>
</organism>
<protein>
    <submittedName>
        <fullName evidence="2">Transposase ISSpo3</fullName>
    </submittedName>
</protein>
<dbReference type="AlphaFoldDB" id="W4MAU7"/>
<dbReference type="PANTHER" id="PTHR47163:SF2">
    <property type="entry name" value="SI:DKEY-17M8.2"/>
    <property type="match status" value="1"/>
</dbReference>
<feature type="domain" description="ISXO2-like transposase" evidence="1">
    <location>
        <begin position="1"/>
        <end position="103"/>
    </location>
</feature>
<name>W4MAU7_9BACT</name>
<evidence type="ECO:0000259" key="1">
    <source>
        <dbReference type="SMART" id="SM01126"/>
    </source>
</evidence>
<dbReference type="EMBL" id="AZHX01000436">
    <property type="protein sequence ID" value="ETX07504.1"/>
    <property type="molecule type" value="Genomic_DNA"/>
</dbReference>
<dbReference type="NCBIfam" id="NF033547">
    <property type="entry name" value="transpos_IS1595"/>
    <property type="match status" value="1"/>
</dbReference>
<dbReference type="Proteomes" id="UP000019140">
    <property type="component" value="Unassembled WGS sequence"/>
</dbReference>
<accession>W4MAU7</accession>